<evidence type="ECO:0000313" key="1">
    <source>
        <dbReference type="EMBL" id="QHT00182.1"/>
    </source>
</evidence>
<proteinExistence type="predicted"/>
<reference evidence="1" key="1">
    <citation type="journal article" date="2020" name="Nature">
        <title>Giant virus diversity and host interactions through global metagenomics.</title>
        <authorList>
            <person name="Schulz F."/>
            <person name="Roux S."/>
            <person name="Paez-Espino D."/>
            <person name="Jungbluth S."/>
            <person name="Walsh D.A."/>
            <person name="Denef V.J."/>
            <person name="McMahon K.D."/>
            <person name="Konstantinidis K.T."/>
            <person name="Eloe-Fadrosh E.A."/>
            <person name="Kyrpides N.C."/>
            <person name="Woyke T."/>
        </authorList>
    </citation>
    <scope>NUCLEOTIDE SEQUENCE</scope>
    <source>
        <strain evidence="1">GVMAG-M-3300020192-26</strain>
    </source>
</reference>
<dbReference type="AlphaFoldDB" id="A0A6C0C7X1"/>
<sequence length="262" mass="31252">MHDLTELYNGATGLYAVYKWCICNGIPKELFQLIFRCHKNYPNCIYCSLQCCRYDYQRTRFEHRSGGMWTYCLNHTNRNRSLQMIVGTLLDQFEKDSDNKSIIGKLVLISFAKNEATQIPIKIGEFIKKLLECDEIVDINRLFSYNLKFNEERQPFAINVLEYESIFSLIGCIFSDVDAIYQTSYKYAKLWDVRDEYAREDIKYYLRCVREECCVFLYGRSKKLINSYGQNSQSKDHQYFHYHCTKDLNNLFDVICKRYLKE</sequence>
<protein>
    <submittedName>
        <fullName evidence="1">Uncharacterized protein</fullName>
    </submittedName>
</protein>
<dbReference type="EMBL" id="MN739353">
    <property type="protein sequence ID" value="QHT00182.1"/>
    <property type="molecule type" value="Genomic_DNA"/>
</dbReference>
<accession>A0A6C0C7X1</accession>
<name>A0A6C0C7X1_9ZZZZ</name>
<organism evidence="1">
    <name type="scientific">viral metagenome</name>
    <dbReference type="NCBI Taxonomy" id="1070528"/>
    <lineage>
        <taxon>unclassified sequences</taxon>
        <taxon>metagenomes</taxon>
        <taxon>organismal metagenomes</taxon>
    </lineage>
</organism>